<keyword evidence="11" id="KW-0966">Cell projection</keyword>
<dbReference type="SUPFAM" id="SSF56988">
    <property type="entry name" value="Anthrax protective antigen"/>
    <property type="match status" value="1"/>
</dbReference>
<dbReference type="Gene3D" id="2.60.120.1560">
    <property type="match status" value="1"/>
</dbReference>
<dbReference type="InterPro" id="IPR037524">
    <property type="entry name" value="PA14/GLEYA"/>
</dbReference>
<dbReference type="FunFam" id="2.60.40.10:FF:000616">
    <property type="entry name" value="PKHD1 like 1"/>
    <property type="match status" value="2"/>
</dbReference>
<dbReference type="InterPro" id="IPR006626">
    <property type="entry name" value="PbH1"/>
</dbReference>
<protein>
    <recommendedName>
        <fullName evidence="16">Fibrocystin-L</fullName>
    </recommendedName>
</protein>
<accession>A0A8B6G9H0</accession>
<dbReference type="InterPro" id="IPR011658">
    <property type="entry name" value="PA14_dom"/>
</dbReference>
<dbReference type="InterPro" id="IPR014756">
    <property type="entry name" value="Ig_E-set"/>
</dbReference>
<dbReference type="PROSITE" id="PS51820">
    <property type="entry name" value="PA14"/>
    <property type="match status" value="1"/>
</dbReference>
<dbReference type="GO" id="GO:0005886">
    <property type="term" value="C:plasma membrane"/>
    <property type="evidence" value="ECO:0007669"/>
    <property type="project" value="UniProtKB-SubCell"/>
</dbReference>
<evidence type="ECO:0008006" key="16">
    <source>
        <dbReference type="Google" id="ProtNLM"/>
    </source>
</evidence>
<keyword evidence="4" id="KW-1003">Cell membrane</keyword>
<dbReference type="EMBL" id="UYJE01008071">
    <property type="protein sequence ID" value="VDI60815.1"/>
    <property type="molecule type" value="Genomic_DNA"/>
</dbReference>
<dbReference type="SUPFAM" id="SSF81296">
    <property type="entry name" value="E set domains"/>
    <property type="match status" value="11"/>
</dbReference>
<evidence type="ECO:0000256" key="6">
    <source>
        <dbReference type="ARBA" id="ARBA00022729"/>
    </source>
</evidence>
<name>A0A8B6G9H0_MYTGA</name>
<dbReference type="GO" id="GO:0042995">
    <property type="term" value="C:cell projection"/>
    <property type="evidence" value="ECO:0007669"/>
    <property type="project" value="UniProtKB-SubCell"/>
</dbReference>
<comment type="caution">
    <text evidence="14">The sequence shown here is derived from an EMBL/GenBank/DDBJ whole genome shotgun (WGS) entry which is preliminary data.</text>
</comment>
<evidence type="ECO:0000259" key="12">
    <source>
        <dbReference type="PROSITE" id="PS51484"/>
    </source>
</evidence>
<comment type="subcellular location">
    <subcellularLocation>
        <location evidence="2">Cell membrane</location>
    </subcellularLocation>
    <subcellularLocation>
        <location evidence="3">Cell projection</location>
    </subcellularLocation>
    <subcellularLocation>
        <location evidence="1">Membrane</location>
        <topology evidence="1">Single-pass membrane protein</topology>
    </subcellularLocation>
</comment>
<evidence type="ECO:0000256" key="4">
    <source>
        <dbReference type="ARBA" id="ARBA00022475"/>
    </source>
</evidence>
<dbReference type="PANTHER" id="PTHR46769:SF2">
    <property type="entry name" value="FIBROCYSTIN-L ISOFORM 2 PRECURSOR-RELATED"/>
    <property type="match status" value="1"/>
</dbReference>
<keyword evidence="15" id="KW-1185">Reference proteome</keyword>
<gene>
    <name evidence="14" type="ORF">MGAL_10B009114</name>
</gene>
<keyword evidence="6" id="KW-0732">Signal</keyword>
<feature type="domain" description="PA14" evidence="13">
    <location>
        <begin position="322"/>
        <end position="477"/>
    </location>
</feature>
<evidence type="ECO:0000256" key="9">
    <source>
        <dbReference type="ARBA" id="ARBA00023136"/>
    </source>
</evidence>
<dbReference type="OrthoDB" id="120976at2759"/>
<dbReference type="SMART" id="SM01225">
    <property type="entry name" value="G8"/>
    <property type="match status" value="2"/>
</dbReference>
<evidence type="ECO:0000256" key="2">
    <source>
        <dbReference type="ARBA" id="ARBA00004236"/>
    </source>
</evidence>
<dbReference type="InterPro" id="IPR052387">
    <property type="entry name" value="Fibrocystin"/>
</dbReference>
<dbReference type="CDD" id="cd00603">
    <property type="entry name" value="IPT_PCSR"/>
    <property type="match status" value="10"/>
</dbReference>
<dbReference type="PROSITE" id="PS51484">
    <property type="entry name" value="G8"/>
    <property type="match status" value="2"/>
</dbReference>
<evidence type="ECO:0000256" key="7">
    <source>
        <dbReference type="ARBA" id="ARBA00022737"/>
    </source>
</evidence>
<dbReference type="InterPro" id="IPR019316">
    <property type="entry name" value="G8_domain"/>
</dbReference>
<dbReference type="Gene3D" id="2.160.20.10">
    <property type="entry name" value="Single-stranded right-handed beta-helix, Pectin lyase-like"/>
    <property type="match status" value="1"/>
</dbReference>
<dbReference type="InterPro" id="IPR055401">
    <property type="entry name" value="CEMIP_beta-hel_dom"/>
</dbReference>
<dbReference type="InterPro" id="IPR011050">
    <property type="entry name" value="Pectin_lyase_fold/virulence"/>
</dbReference>
<evidence type="ECO:0000256" key="3">
    <source>
        <dbReference type="ARBA" id="ARBA00004316"/>
    </source>
</evidence>
<dbReference type="InterPro" id="IPR012334">
    <property type="entry name" value="Pectin_lyas_fold"/>
</dbReference>
<evidence type="ECO:0000256" key="10">
    <source>
        <dbReference type="ARBA" id="ARBA00023180"/>
    </source>
</evidence>
<dbReference type="FunFam" id="2.60.40.10:FF:001057">
    <property type="entry name" value="PKHD1 like 1"/>
    <property type="match status" value="1"/>
</dbReference>
<dbReference type="Pfam" id="PF24606">
    <property type="entry name" value="CEMIP_beta-hel"/>
    <property type="match status" value="2"/>
</dbReference>
<dbReference type="SUPFAM" id="SSF51126">
    <property type="entry name" value="Pectin lyase-like"/>
    <property type="match status" value="2"/>
</dbReference>
<keyword evidence="5" id="KW-0812">Transmembrane</keyword>
<evidence type="ECO:0000259" key="13">
    <source>
        <dbReference type="PROSITE" id="PS51820"/>
    </source>
</evidence>
<dbReference type="Pfam" id="PF07691">
    <property type="entry name" value="PA14"/>
    <property type="match status" value="1"/>
</dbReference>
<reference evidence="14" key="1">
    <citation type="submission" date="2018-11" db="EMBL/GenBank/DDBJ databases">
        <authorList>
            <person name="Alioto T."/>
            <person name="Alioto T."/>
        </authorList>
    </citation>
    <scope>NUCLEOTIDE SEQUENCE</scope>
</reference>
<dbReference type="Pfam" id="PF01833">
    <property type="entry name" value="TIG"/>
    <property type="match status" value="12"/>
</dbReference>
<evidence type="ECO:0000256" key="11">
    <source>
        <dbReference type="ARBA" id="ARBA00023273"/>
    </source>
</evidence>
<feature type="domain" description="G8" evidence="12">
    <location>
        <begin position="2930"/>
        <end position="3060"/>
    </location>
</feature>
<keyword evidence="8" id="KW-1133">Transmembrane helix</keyword>
<organism evidence="14 15">
    <name type="scientific">Mytilus galloprovincialis</name>
    <name type="common">Mediterranean mussel</name>
    <dbReference type="NCBI Taxonomy" id="29158"/>
    <lineage>
        <taxon>Eukaryota</taxon>
        <taxon>Metazoa</taxon>
        <taxon>Spiralia</taxon>
        <taxon>Lophotrochozoa</taxon>
        <taxon>Mollusca</taxon>
        <taxon>Bivalvia</taxon>
        <taxon>Autobranchia</taxon>
        <taxon>Pteriomorphia</taxon>
        <taxon>Mytilida</taxon>
        <taxon>Mytiloidea</taxon>
        <taxon>Mytilidae</taxon>
        <taxon>Mytilinae</taxon>
        <taxon>Mytilus</taxon>
    </lineage>
</organism>
<dbReference type="Pfam" id="PF10162">
    <property type="entry name" value="G8"/>
    <property type="match status" value="2"/>
</dbReference>
<proteinExistence type="predicted"/>
<evidence type="ECO:0000256" key="1">
    <source>
        <dbReference type="ARBA" id="ARBA00004167"/>
    </source>
</evidence>
<evidence type="ECO:0000256" key="8">
    <source>
        <dbReference type="ARBA" id="ARBA00022989"/>
    </source>
</evidence>
<sequence>MDPGSPNEKWCPEYYSEILITVHGVTPNKGSLNGETRLTIDGKGFSEDQYNEGNEVKLVSSTAVYDCPVHKDGSTEVQIMCYTPQRMVADDYYIRVSVDGKDVPLSDHCNGNANSGDCRFTATQSVTPTITQVEPISQASLPGVIIKLYGKIYSGVYGSNVPSDEITNGITERILRVYAHAQLCELRGENDTFHGLELDNDGSSTNGYMKCLTKGTFVGNTNASFILEGQYGRSMPDADLLRVSSKDDIYMFQTYAKVTGVNPSTGSVKGGTLITISGEYFDETNSAVRVLVGGTECEVTDEVTDSQIICRTAAQLSAPRYAGNRGLNYEQFSSTYHSFADLPNVADLLTNATDYSSSVIDELYFDENDLDEYSTRTHGYFIPPHTGQYTLHIKCDDAAILYLSKDEDPANKVQEASCPKYSSKWTSNSEQTSRRMQLVKDKYYYIEVLHSENTVGSNVRVAARHLDTKFVSPMTGFAKEEIQKIKVTSTVEREIQQVTVSDLTAGSATNEVQEVTIEENSGSLSDATYQLCIYGVCTKMLQTITDGADIGNALSELPCFDSTESVSVTSTTLSSGAPGAKLTVTFNSERGDFPDMSARTTPGIGGETLTVRVSEKKSGVPSGKYFTLTMESIPTPLIAADASADDVKTALEELFGTRCPSFLTSPAAKKKFINYESGLPSGVRGTKTNEVEPFCGRYVVKNPNYLYNGGDLKLSSSVTTLCFAYQGNQLQNYVRVSYTYEDDAEELHNSAINIDVAMSTTEGWHYTCIDMLSELKSTRPTIAYFWVRKVQVYKLGSAKQFYIDDVYIGREAVLTNSTDVNFFRMTPAKPNSAFIESVSVASPSAGVYDITLVPHDCGSDFPLFKKIAGQVRSGGSISVTRTQPASPPITGSFSVTFNSKTKAGISYDMDEAQLTTMLETIEGIGNVKVTRTGVCSNFDITIAYESLPGDQAEIIVDASTLFGKDVAAVVTTIQEGGLWYDPIPGDMLRTDHELPQVMVYVNGIPTICEGDCSFEWSLSSSPTVTAISPTSGGPGISVVVTGTNFGAVLVNNEVEIGGVMCTVTSGSTTSLTCTTGQGSYGTYLVDVYVDGKGKATHDAGNVTFQNTMAISGINPTTGTLGGGIPITITGNGFSSSAVVTVGGKDCEILSSTTTQIVCNLPAATAGSVDVVVTLDGHTQTSPNQFTYDSSSTPTITSVSPTSIGAAGGATLTIDGTNFGTSGTLKIGTTTVATDTFTNTQVTAILPSLTPGIYDVLLLKGSGGAAVDSSGNIPKIEYKLVIKNIFPTEGSLHGGTRLTLTGQGFSTNMSLTEVKVGDYGCDIESATTTQIVCLIPDTSAVIKINNQGVHPTWGIGYQWNPVVALAKVGDIFEWSWTTPSWIYSFTHRIEQTKNETATEPAVDGFVSGQVGTANANGGFQHRVTTPGEFSYWSGYTDLYEIIFYRGTLVVEDKTSFSGLVELKVAGQMALHDVNSGTSDPVDGSACPGTTSPISNCAGSPPISSPPDMFSYSFKTCTTPGVTAIDKNRGTTNDVISITGYGFSSTSCNNEVTFGDATCTVTNSADTWLECKIDPTSSPTVGLMQEVNVRVNNLGDAIIAIAGQSAKTFVIEPLVTEISPLSSSVNGGLTLTISGTGYQGNVTDVLVSINGIDCPVQTVSYTEITCITPPSGGGIKTVEVKVNAYGNLIPAVCDILCQLTYEPADTPEISAVDPMTLSGASIAVTISGTGFSDQAVNTEVKIGGEVCTASSVTDSEIQCTITNVPAGTQDLDLVITDKGRATNSIQITSSAVISSLSPSQGSTNGGTELIIDGNGFVDGSTSVTVDGTACDLVEVALSYIKCKTKSHATGSVDVVVTSNGQTYGNESFEYSSSATPTISSVSPIQGSQGTTITITGTNFGAGSGDNTVTTGGVPCTVTSDGATEIQCTAGAVSIGSVPVLVDVKNSGLSNKDVNFEFELTITAINKNSGSSSAASGTVTGTQACDVIATVDGVSKTLAGGYTYDQSLTPTITNVNPARGGTGGGSTLTITGTGFGNNPAQVDVTIAGTTCTVSTATDTQIVCTTGQHTPSQKTSVTVEINGNGIADQTDAEFYYVDVWSSPFTWGGGSPPENGTLVVIPAGNVILLDINTNRLKMILIKGEGGKLQIGTEDQPFQHKAIITGTAHLRTKELPIYGTNSLGVREGILDLHGQPVPVVWTRLDQTAAAGSNQIVLQKEVTWKAGEEIVIASTGHHHTQRENEVRIIQSVAGDQKTITLTKNLDYTHLGTSETISGYNLEYRAEVGLLTRNIVLRGERDRQWTEVIAACPAGFNTGEFATQTCFQGRFGEEIGSDQFGIQVMLHPPEPNKDLAIGRVSYVEFTYAGQAFRLGRYPFHFHLGGNMSSSYIKGCALHETFNRAVNIHGTHNALIENNVIYNVMGGAFFLEDGIETNNTIQYNLAVFVRESTSLLNDDVTPASFWVTNPNNIIQHNSAAGGSHFGFWYRMHPHPEGPSRTNSICPQKELMGVFTNNTAHSFGWFGLWIFETFLPKEGGGCGSNTPTPAVFNNFYAWNNDKGAESVNTGAVQFHDFILVNNKKAGYEQKKSLEGEFYTQNGPLFKDGFIVGRSPALSNSVQGCTNAGIVMPYFYRFMVDGTEFANFNEGGCSCIAWTSIAGTSGPENGGFEYHTQNLIFTNVGSNNRGHFRWKFEALIIDRDGTLSGTPNGTIVPTADINPPSCSHLESFSHGIPASLCPPGVKFIRFSNNNIKPTSIDYKAMRMNNTYGAELSNWQKKRMTHPKGWMILLPAGETYILNFENAEHMTNMSFSGALSLFGDDDFLIFSMRTVQHPDCVLLSSGVCVNETLTPLDGAVDYHGDWSYDSSTQRISYIISMKDRPVSGRRKKRSTFSGTTSIDLNFKSYKCFYENCVVPPDPSTLPPPNTRPDDFTLWSNASTWLNNTLPVAGDSVTIEEGEWRVGDTEIPPLAELIIYGVLELDHGDALSGYRDFTIQTSYIVILGGRLIVGWEDKPFLGNVHILLQGHWFTQEYFIPADDVTIGSKVIGVYGGLDLHGKEVAVPWTTLNTTSQPGETTITVNKELDWEVGQEIVVAPTGYNAWETETFKITALAASDNTTIITLNDTLKFKHLGYSDSSVTIAAEVGLLTRNIKIEGEDYDKLYKQSFGGRVLVGESSYGRGYARISNVEFYHMGQEGYIDSYDPRYAVAFMDSGPVTNLKPSYIRNNAFHHGFSPAIGVYNAQNMPIEDNVVHHCVYFSIQTNSDNTQIKRNMVVLMVFEGSYQDRFEPLNVRFNGAISAVEATDLKLEGNRVSGSERLAYHIHPQSCDTLEADWFSDNLARSSLIGVGNLPIDKLSNACNRYSGFIALKSYNFGIYYQGASSVVFEGLTLADNQLGIYPMVLGPASLSHAYADKTVTVKNSHIIGTTPSFDCSTDRKDGSDDNIKLASVASPFDGSRRIGVAFGTFSSGSNKAPEKPFVNIMSYQAINGITILEDITFSDFSSPCSVNDFAFTTNKNNDDGIHPAKSQRIIFNNVAKANRILIHRPNVGKINSADCVDMDCDGLKKAFLKDLDGSFMGSPGAVIPQSEFEWGGDTRRGLGDYRVPKTMQTELDGTRIPMNTLAPIKGIIRDKTCVYQATWQAYECHLYDYEMLTIESMDSDTEKRRLSPVAILGHDEEGDGVLDLINGPQDHGWCSGYTCRKRLSTFQALVATGKDYLIHFTSTTPQKLRYMLLNSDNTQAVGLAVWYSQSYRLDVYYGSDHIMPVNGRWKLGAYILDPPPVGQPFAYKPNVTTDVAGTNWFDRDSGILYLIVKGPTPINVKTVEQVIINFQYPATTVDNFYGEKIVEYLAAFFDLPPEKVRVVDIISATSGSGRRRKRSTGYDEIIIEVSDTPSTTYNASASSH</sequence>
<dbReference type="SMART" id="SM00429">
    <property type="entry name" value="IPT"/>
    <property type="match status" value="11"/>
</dbReference>
<keyword evidence="9" id="KW-0472">Membrane</keyword>
<dbReference type="InterPro" id="IPR002909">
    <property type="entry name" value="IPT_dom"/>
</dbReference>
<dbReference type="Proteomes" id="UP000596742">
    <property type="component" value="Unassembled WGS sequence"/>
</dbReference>
<evidence type="ECO:0000313" key="14">
    <source>
        <dbReference type="EMBL" id="VDI60815.1"/>
    </source>
</evidence>
<dbReference type="PANTHER" id="PTHR46769">
    <property type="entry name" value="POLYCYSTIC KIDNEY AND HEPATIC DISEASE 1 (AUTOSOMAL RECESSIVE)-LIKE 1"/>
    <property type="match status" value="1"/>
</dbReference>
<dbReference type="InterPro" id="IPR013783">
    <property type="entry name" value="Ig-like_fold"/>
</dbReference>
<evidence type="ECO:0000256" key="5">
    <source>
        <dbReference type="ARBA" id="ARBA00022692"/>
    </source>
</evidence>
<keyword evidence="10" id="KW-0325">Glycoprotein</keyword>
<feature type="domain" description="G8" evidence="12">
    <location>
        <begin position="2076"/>
        <end position="2200"/>
    </location>
</feature>
<dbReference type="Gene3D" id="2.60.40.10">
    <property type="entry name" value="Immunoglobulins"/>
    <property type="match status" value="12"/>
</dbReference>
<dbReference type="SMART" id="SM00710">
    <property type="entry name" value="PbH1"/>
    <property type="match status" value="9"/>
</dbReference>
<evidence type="ECO:0000313" key="15">
    <source>
        <dbReference type="Proteomes" id="UP000596742"/>
    </source>
</evidence>
<dbReference type="FunFam" id="2.60.40.10:FF:001292">
    <property type="entry name" value="PKHD1 like 1"/>
    <property type="match status" value="1"/>
</dbReference>
<keyword evidence="7" id="KW-0677">Repeat</keyword>
<dbReference type="CDD" id="cd00102">
    <property type="entry name" value="IPT"/>
    <property type="match status" value="1"/>
</dbReference>
<dbReference type="SMART" id="SM00758">
    <property type="entry name" value="PA14"/>
    <property type="match status" value="1"/>
</dbReference>